<protein>
    <submittedName>
        <fullName evidence="1">Uncharacterized protein</fullName>
    </submittedName>
</protein>
<evidence type="ECO:0000313" key="2">
    <source>
        <dbReference type="Proteomes" id="UP000053911"/>
    </source>
</evidence>
<accession>A0A101EJT9</accession>
<evidence type="ECO:0000313" key="1">
    <source>
        <dbReference type="EMBL" id="KUK16683.1"/>
    </source>
</evidence>
<gene>
    <name evidence="1" type="ORF">XD54_2029</name>
</gene>
<dbReference type="AlphaFoldDB" id="A0A101EJT9"/>
<dbReference type="EMBL" id="LGFD01000080">
    <property type="protein sequence ID" value="KUK16683.1"/>
    <property type="molecule type" value="Genomic_DNA"/>
</dbReference>
<organism evidence="1 2">
    <name type="scientific">Thermococcus sibiricus</name>
    <dbReference type="NCBI Taxonomy" id="172049"/>
    <lineage>
        <taxon>Archaea</taxon>
        <taxon>Methanobacteriati</taxon>
        <taxon>Methanobacteriota</taxon>
        <taxon>Thermococci</taxon>
        <taxon>Thermococcales</taxon>
        <taxon>Thermococcaceae</taxon>
        <taxon>Thermococcus</taxon>
    </lineage>
</organism>
<dbReference type="PATRIC" id="fig|172049.5.peg.323"/>
<proteinExistence type="predicted"/>
<comment type="caution">
    <text evidence="1">The sequence shown here is derived from an EMBL/GenBank/DDBJ whole genome shotgun (WGS) entry which is preliminary data.</text>
</comment>
<dbReference type="Proteomes" id="UP000053911">
    <property type="component" value="Unassembled WGS sequence"/>
</dbReference>
<sequence length="37" mass="4185">MEQTKPVYDMSLKVGGGIVEPYDKWCAQCLINIPLPF</sequence>
<reference evidence="2" key="1">
    <citation type="journal article" date="2015" name="MBio">
        <title>Genome-Resolved Metagenomic Analysis Reveals Roles for Candidate Phyla and Other Microbial Community Members in Biogeochemical Transformations in Oil Reservoirs.</title>
        <authorList>
            <person name="Hu P."/>
            <person name="Tom L."/>
            <person name="Singh A."/>
            <person name="Thomas B.C."/>
            <person name="Baker B.J."/>
            <person name="Piceno Y.M."/>
            <person name="Andersen G.L."/>
            <person name="Banfield J.F."/>
        </authorList>
    </citation>
    <scope>NUCLEOTIDE SEQUENCE [LARGE SCALE GENOMIC DNA]</scope>
</reference>
<name>A0A101EJT9_9EURY</name>